<evidence type="ECO:0000256" key="3">
    <source>
        <dbReference type="ARBA" id="ARBA00021539"/>
    </source>
</evidence>
<proteinExistence type="inferred from homology"/>
<organism evidence="11 12">
    <name type="scientific">Salinivibrio kushneri</name>
    <dbReference type="NCBI Taxonomy" id="1908198"/>
    <lineage>
        <taxon>Bacteria</taxon>
        <taxon>Pseudomonadati</taxon>
        <taxon>Pseudomonadota</taxon>
        <taxon>Gammaproteobacteria</taxon>
        <taxon>Vibrionales</taxon>
        <taxon>Vibrionaceae</taxon>
        <taxon>Salinivibrio</taxon>
    </lineage>
</organism>
<dbReference type="InterPro" id="IPR045584">
    <property type="entry name" value="Pilin-like"/>
</dbReference>
<evidence type="ECO:0000256" key="1">
    <source>
        <dbReference type="ARBA" id="ARBA00004377"/>
    </source>
</evidence>
<dbReference type="Gene3D" id="2.10.70.20">
    <property type="entry name" value="gspk-gspi-gspj complex like domains"/>
    <property type="match status" value="1"/>
</dbReference>
<evidence type="ECO:0000256" key="2">
    <source>
        <dbReference type="ARBA" id="ARBA00011084"/>
    </source>
</evidence>
<keyword evidence="7 10" id="KW-0812">Transmembrane</keyword>
<dbReference type="Proteomes" id="UP001164748">
    <property type="component" value="Chromosome"/>
</dbReference>
<dbReference type="Gene3D" id="3.10.610.10">
    <property type="entry name" value="GSPII I/J protein-like"/>
    <property type="match status" value="1"/>
</dbReference>
<dbReference type="NCBIfam" id="TIGR01711">
    <property type="entry name" value="gspJ"/>
    <property type="match status" value="1"/>
</dbReference>
<comment type="subcellular location">
    <subcellularLocation>
        <location evidence="1">Cell inner membrane</location>
        <topology evidence="1">Single-pass membrane protein</topology>
    </subcellularLocation>
</comment>
<dbReference type="GO" id="GO:0005886">
    <property type="term" value="C:plasma membrane"/>
    <property type="evidence" value="ECO:0007669"/>
    <property type="project" value="UniProtKB-SubCell"/>
</dbReference>
<accession>A0AA47KKF9</accession>
<dbReference type="RefSeq" id="WP_269578969.1">
    <property type="nucleotide sequence ID" value="NZ_CP114588.1"/>
</dbReference>
<dbReference type="SUPFAM" id="SSF54523">
    <property type="entry name" value="Pili subunits"/>
    <property type="match status" value="1"/>
</dbReference>
<comment type="similarity">
    <text evidence="2">Belongs to the GSP J family.</text>
</comment>
<evidence type="ECO:0000256" key="5">
    <source>
        <dbReference type="ARBA" id="ARBA00022481"/>
    </source>
</evidence>
<name>A0AA47KKF9_9GAMM</name>
<evidence type="ECO:0000256" key="9">
    <source>
        <dbReference type="ARBA" id="ARBA00023136"/>
    </source>
</evidence>
<dbReference type="GO" id="GO:0015627">
    <property type="term" value="C:type II protein secretion system complex"/>
    <property type="evidence" value="ECO:0007669"/>
    <property type="project" value="InterPro"/>
</dbReference>
<feature type="transmembrane region" description="Helical" evidence="10">
    <location>
        <begin position="12"/>
        <end position="32"/>
    </location>
</feature>
<evidence type="ECO:0000313" key="11">
    <source>
        <dbReference type="EMBL" id="WBA08546.1"/>
    </source>
</evidence>
<evidence type="ECO:0000256" key="7">
    <source>
        <dbReference type="ARBA" id="ARBA00022692"/>
    </source>
</evidence>
<dbReference type="InterPro" id="IPR051621">
    <property type="entry name" value="T2SS_protein_J"/>
</dbReference>
<evidence type="ECO:0000256" key="6">
    <source>
        <dbReference type="ARBA" id="ARBA00022519"/>
    </source>
</evidence>
<dbReference type="PANTHER" id="PTHR39583">
    <property type="entry name" value="TYPE II SECRETION SYSTEM PROTEIN J-RELATED"/>
    <property type="match status" value="1"/>
</dbReference>
<dbReference type="Pfam" id="PF11612">
    <property type="entry name" value="T2SSJ"/>
    <property type="match status" value="1"/>
</dbReference>
<evidence type="ECO:0000256" key="8">
    <source>
        <dbReference type="ARBA" id="ARBA00022989"/>
    </source>
</evidence>
<keyword evidence="5" id="KW-0488">Methylation</keyword>
<keyword evidence="6" id="KW-0997">Cell inner membrane</keyword>
<keyword evidence="9 10" id="KW-0472">Membrane</keyword>
<reference evidence="11" key="1">
    <citation type="submission" date="2022-09" db="EMBL/GenBank/DDBJ databases">
        <authorList>
            <person name="Li Z.-J."/>
        </authorList>
    </citation>
    <scope>NUCLEOTIDE SEQUENCE</scope>
    <source>
        <strain evidence="11">TGB11</strain>
    </source>
</reference>
<keyword evidence="8 10" id="KW-1133">Transmembrane helix</keyword>
<evidence type="ECO:0000313" key="12">
    <source>
        <dbReference type="Proteomes" id="UP001164748"/>
    </source>
</evidence>
<dbReference type="GO" id="GO:0015628">
    <property type="term" value="P:protein secretion by the type II secretion system"/>
    <property type="evidence" value="ECO:0007669"/>
    <property type="project" value="InterPro"/>
</dbReference>
<dbReference type="PANTHER" id="PTHR39583:SF2">
    <property type="entry name" value="TYPE II SECRETION SYSTEM PROTEIN J"/>
    <property type="match status" value="1"/>
</dbReference>
<keyword evidence="4" id="KW-1003">Cell membrane</keyword>
<dbReference type="Pfam" id="PF07963">
    <property type="entry name" value="N_methyl"/>
    <property type="match status" value="1"/>
</dbReference>
<dbReference type="InterPro" id="IPR012902">
    <property type="entry name" value="N_methyl_site"/>
</dbReference>
<dbReference type="InterPro" id="IPR010055">
    <property type="entry name" value="T2SS_protein-GspJ"/>
</dbReference>
<evidence type="ECO:0000256" key="4">
    <source>
        <dbReference type="ARBA" id="ARBA00022475"/>
    </source>
</evidence>
<dbReference type="NCBIfam" id="TIGR02532">
    <property type="entry name" value="IV_pilin_GFxxxE"/>
    <property type="match status" value="1"/>
</dbReference>
<dbReference type="AlphaFoldDB" id="A0AA47KKF9"/>
<dbReference type="EMBL" id="CP114588">
    <property type="protein sequence ID" value="WBA08546.1"/>
    <property type="molecule type" value="Genomic_DNA"/>
</dbReference>
<evidence type="ECO:0000256" key="10">
    <source>
        <dbReference type="SAM" id="Phobius"/>
    </source>
</evidence>
<sequence>MSPRAERGFTLLEVLLALVVFASISLTAYQVLQTVQRSDEQSQQVGEALQQLQRALVIMDSDFRQMAARRQRVEGQAPTEQLLMAGSEVLQSDAMGVRFTRTGWINPQMRFPRGEVVAVGYRQRDGKLERLRWRYPDQAASDEPAVATLLSDIDDLSFRFYVKQGWQDSFDTKHALPKAVQVRFTHPRYGKLVRTYLVAGQTLPASLQREAQ</sequence>
<dbReference type="PROSITE" id="PS00409">
    <property type="entry name" value="PROKAR_NTER_METHYL"/>
    <property type="match status" value="1"/>
</dbReference>
<protein>
    <recommendedName>
        <fullName evidence="3">Type II secretion system protein J</fullName>
    </recommendedName>
</protein>
<gene>
    <name evidence="11" type="primary">gspJ</name>
    <name evidence="11" type="ORF">N8M53_12260</name>
</gene>